<accession>A0A0G0WKR5</accession>
<proteinExistence type="predicted"/>
<dbReference type="Proteomes" id="UP000034753">
    <property type="component" value="Unassembled WGS sequence"/>
</dbReference>
<name>A0A0G0WKR5_9BACT</name>
<evidence type="ECO:0000313" key="1">
    <source>
        <dbReference type="EMBL" id="KKS12627.1"/>
    </source>
</evidence>
<organism evidence="1 2">
    <name type="scientific">Candidatus Daviesbacteria bacterium GW2011_GWB1_41_5</name>
    <dbReference type="NCBI Taxonomy" id="1618429"/>
    <lineage>
        <taxon>Bacteria</taxon>
        <taxon>Candidatus Daviesiibacteriota</taxon>
    </lineage>
</organism>
<evidence type="ECO:0000313" key="2">
    <source>
        <dbReference type="Proteomes" id="UP000034753"/>
    </source>
</evidence>
<dbReference type="EMBL" id="LCBN01000047">
    <property type="protein sequence ID" value="KKS12627.1"/>
    <property type="molecule type" value="Genomic_DNA"/>
</dbReference>
<protein>
    <submittedName>
        <fullName evidence="1">Uncharacterized protein</fullName>
    </submittedName>
</protein>
<comment type="caution">
    <text evidence="1">The sequence shown here is derived from an EMBL/GenBank/DDBJ whole genome shotgun (WGS) entry which is preliminary data.</text>
</comment>
<gene>
    <name evidence="1" type="ORF">UU67_C0047G0009</name>
</gene>
<reference evidence="1 2" key="1">
    <citation type="journal article" date="2015" name="Nature">
        <title>rRNA introns, odd ribosomes, and small enigmatic genomes across a large radiation of phyla.</title>
        <authorList>
            <person name="Brown C.T."/>
            <person name="Hug L.A."/>
            <person name="Thomas B.C."/>
            <person name="Sharon I."/>
            <person name="Castelle C.J."/>
            <person name="Singh A."/>
            <person name="Wilkins M.J."/>
            <person name="Williams K.H."/>
            <person name="Banfield J.F."/>
        </authorList>
    </citation>
    <scope>NUCLEOTIDE SEQUENCE [LARGE SCALE GENOMIC DNA]</scope>
</reference>
<dbReference type="AlphaFoldDB" id="A0A0G0WKR5"/>
<sequence length="167" mass="19247">MKLAVPGFSLETIQKQQEELGTKEKKEIKALNSELEKSKKAEKILHELQEYTARDKDTLFLGYHFEKTYRLIFPSQMVILNSMTNFNGEIPDALAQALFRRTIWAQQFNISYEQFMGFLIQSGLIAYDPSSSKFTLIPLGRTFWEYLVSNNIPLKIPAYDVITAPAE</sequence>